<keyword evidence="1" id="KW-1133">Transmembrane helix</keyword>
<protein>
    <submittedName>
        <fullName evidence="2">Uncharacterized protein</fullName>
    </submittedName>
</protein>
<organism evidence="2">
    <name type="scientific">viral metagenome</name>
    <dbReference type="NCBI Taxonomy" id="1070528"/>
    <lineage>
        <taxon>unclassified sequences</taxon>
        <taxon>metagenomes</taxon>
        <taxon>organismal metagenomes</taxon>
    </lineage>
</organism>
<feature type="transmembrane region" description="Helical" evidence="1">
    <location>
        <begin position="145"/>
        <end position="167"/>
    </location>
</feature>
<dbReference type="AlphaFoldDB" id="A0A6C0IEW8"/>
<evidence type="ECO:0000256" key="1">
    <source>
        <dbReference type="SAM" id="Phobius"/>
    </source>
</evidence>
<keyword evidence="1" id="KW-0472">Membrane</keyword>
<sequence>MNSFSTINLVSLFAILIVLGYLYRRFENKRLQEESQDNYSAIQKYLLDDVTLAKSKKPILWIHIPYEYNSRKWVSFGSRSSFDLNQPYLYLTIKSIMRQCDKSFTICIIDDNSFEKLIPNWSINMNTITDPILANMRMLGLMKLIHIYGGLLCPLAFVCMKNLIGLYHKGTVNDKMFACENNNSNITSTTHDFYPDLAFCGAKKNNRTVGQLIDFIQRTNSRDFTAENEFLGNNDRWVNTRIQRGEINLISGVDVGIKNVDDKPIKLEDLMSNNYLDIYPQTYGIWIPAEQLLKRRQYEWFTRLSHKEVLESNTIIGNYLLLYNSPDAKSGDILEPIEEKPDWVGFWKTPNYPGLYGLKPINLGNGVEKVAYPGV</sequence>
<evidence type="ECO:0000313" key="2">
    <source>
        <dbReference type="EMBL" id="QHT91688.1"/>
    </source>
</evidence>
<keyword evidence="1" id="KW-0812">Transmembrane</keyword>
<proteinExistence type="predicted"/>
<accession>A0A6C0IEW8</accession>
<reference evidence="2" key="1">
    <citation type="journal article" date="2020" name="Nature">
        <title>Giant virus diversity and host interactions through global metagenomics.</title>
        <authorList>
            <person name="Schulz F."/>
            <person name="Roux S."/>
            <person name="Paez-Espino D."/>
            <person name="Jungbluth S."/>
            <person name="Walsh D.A."/>
            <person name="Denef V.J."/>
            <person name="McMahon K.D."/>
            <person name="Konstantinidis K.T."/>
            <person name="Eloe-Fadrosh E.A."/>
            <person name="Kyrpides N.C."/>
            <person name="Woyke T."/>
        </authorList>
    </citation>
    <scope>NUCLEOTIDE SEQUENCE</scope>
    <source>
        <strain evidence="2">GVMAG-M-3300023184-86</strain>
    </source>
</reference>
<dbReference type="EMBL" id="MN740167">
    <property type="protein sequence ID" value="QHT91688.1"/>
    <property type="molecule type" value="Genomic_DNA"/>
</dbReference>
<feature type="transmembrane region" description="Helical" evidence="1">
    <location>
        <begin position="6"/>
        <end position="23"/>
    </location>
</feature>
<name>A0A6C0IEW8_9ZZZZ</name>